<name>F8P8F6_SERL9</name>
<feature type="compositionally biased region" description="Low complexity" evidence="1">
    <location>
        <begin position="153"/>
        <end position="171"/>
    </location>
</feature>
<feature type="region of interest" description="Disordered" evidence="1">
    <location>
        <begin position="122"/>
        <end position="184"/>
    </location>
</feature>
<accession>F8P8F6</accession>
<dbReference type="HOGENOM" id="CLU_061596_0_0_1"/>
<proteinExistence type="predicted"/>
<feature type="compositionally biased region" description="Acidic residues" evidence="1">
    <location>
        <begin position="139"/>
        <end position="152"/>
    </location>
</feature>
<evidence type="ECO:0000256" key="1">
    <source>
        <dbReference type="SAM" id="MobiDB-lite"/>
    </source>
</evidence>
<evidence type="ECO:0000313" key="3">
    <source>
        <dbReference type="Proteomes" id="UP000008064"/>
    </source>
</evidence>
<dbReference type="KEGG" id="sla:SERLADRAFT_452767"/>
<dbReference type="OrthoDB" id="3171385at2759"/>
<reference evidence="3" key="1">
    <citation type="journal article" date="2011" name="Science">
        <title>The plant cell wall-decomposing machinery underlies the functional diversity of forest fungi.</title>
        <authorList>
            <person name="Eastwood D.C."/>
            <person name="Floudas D."/>
            <person name="Binder M."/>
            <person name="Majcherczyk A."/>
            <person name="Schneider P."/>
            <person name="Aerts A."/>
            <person name="Asiegbu F.O."/>
            <person name="Baker S.E."/>
            <person name="Barry K."/>
            <person name="Bendiksby M."/>
            <person name="Blumentritt M."/>
            <person name="Coutinho P.M."/>
            <person name="Cullen D."/>
            <person name="de Vries R.P."/>
            <person name="Gathman A."/>
            <person name="Goodell B."/>
            <person name="Henrissat B."/>
            <person name="Ihrmark K."/>
            <person name="Kauserud H."/>
            <person name="Kohler A."/>
            <person name="LaButti K."/>
            <person name="Lapidus A."/>
            <person name="Lavin J.L."/>
            <person name="Lee Y.-H."/>
            <person name="Lindquist E."/>
            <person name="Lilly W."/>
            <person name="Lucas S."/>
            <person name="Morin E."/>
            <person name="Murat C."/>
            <person name="Oguiza J.A."/>
            <person name="Park J."/>
            <person name="Pisabarro A.G."/>
            <person name="Riley R."/>
            <person name="Rosling A."/>
            <person name="Salamov A."/>
            <person name="Schmidt O."/>
            <person name="Schmutz J."/>
            <person name="Skrede I."/>
            <person name="Stenlid J."/>
            <person name="Wiebenga A."/>
            <person name="Xie X."/>
            <person name="Kuees U."/>
            <person name="Hibbett D.S."/>
            <person name="Hoffmeister D."/>
            <person name="Hoegberg N."/>
            <person name="Martin F."/>
            <person name="Grigoriev I.V."/>
            <person name="Watkinson S.C."/>
        </authorList>
    </citation>
    <scope>NUCLEOTIDE SEQUENCE [LARGE SCALE GENOMIC DNA]</scope>
    <source>
        <strain evidence="3">S7.9</strain>
    </source>
</reference>
<dbReference type="AlphaFoldDB" id="F8P8F6"/>
<dbReference type="EMBL" id="GL945440">
    <property type="protein sequence ID" value="EGO20712.1"/>
    <property type="molecule type" value="Genomic_DNA"/>
</dbReference>
<dbReference type="GeneID" id="18816859"/>
<gene>
    <name evidence="2" type="ORF">SERLADRAFT_452767</name>
</gene>
<feature type="region of interest" description="Disordered" evidence="1">
    <location>
        <begin position="82"/>
        <end position="109"/>
    </location>
</feature>
<organism evidence="3">
    <name type="scientific">Serpula lacrymans var. lacrymans (strain S7.9)</name>
    <name type="common">Dry rot fungus</name>
    <dbReference type="NCBI Taxonomy" id="578457"/>
    <lineage>
        <taxon>Eukaryota</taxon>
        <taxon>Fungi</taxon>
        <taxon>Dikarya</taxon>
        <taxon>Basidiomycota</taxon>
        <taxon>Agaricomycotina</taxon>
        <taxon>Agaricomycetes</taxon>
        <taxon>Agaricomycetidae</taxon>
        <taxon>Boletales</taxon>
        <taxon>Coniophorineae</taxon>
        <taxon>Serpulaceae</taxon>
        <taxon>Serpula</taxon>
    </lineage>
</organism>
<evidence type="ECO:0000313" key="2">
    <source>
        <dbReference type="EMBL" id="EGO20712.1"/>
    </source>
</evidence>
<protein>
    <submittedName>
        <fullName evidence="2">Uncharacterized protein</fullName>
    </submittedName>
</protein>
<sequence>MAPALCDNCHKKPKFSTFQYCGKTCAAEATAKNTGAGRGGKAKGAPTPGKPNNLCIQCGKKPKFGTHNYCGKRCATLGAANAGPQPARQGRQVAPAKPKAPAVRTPAVPAPTKANLFASLKGKKAVEEGSESDFSSDYGDSDSAIDPDDYPSSDDPSTPATPSGRGATTKKIPPKPATKRNAPGTCVIPGCGKPSFVDNSGATSDYCSIKHREEAVTSGVVLACIMCKRFPQSDANHFCSKACRDQALVKP</sequence>
<dbReference type="Proteomes" id="UP000008064">
    <property type="component" value="Unassembled WGS sequence"/>
</dbReference>
<feature type="compositionally biased region" description="Low complexity" evidence="1">
    <location>
        <begin position="93"/>
        <end position="109"/>
    </location>
</feature>
<dbReference type="RefSeq" id="XP_007322678.1">
    <property type="nucleotide sequence ID" value="XM_007322616.1"/>
</dbReference>